<gene>
    <name evidence="10" type="ordered locus">AciPR4_3480</name>
</gene>
<proteinExistence type="inferred from homology"/>
<comment type="cofactor">
    <cofactor evidence="7">
        <name>Zn(2+)</name>
        <dbReference type="ChEBI" id="CHEBI:29105"/>
    </cofactor>
    <text evidence="7">Binds 2 Zn(2+) ions per subunit.</text>
</comment>
<dbReference type="Gene3D" id="3.30.70.360">
    <property type="match status" value="1"/>
</dbReference>
<feature type="binding site" evidence="7">
    <location>
        <position position="182"/>
    </location>
    <ligand>
        <name>Zn(2+)</name>
        <dbReference type="ChEBI" id="CHEBI:29105"/>
        <label>1</label>
    </ligand>
</feature>
<dbReference type="Pfam" id="PF01546">
    <property type="entry name" value="Peptidase_M20"/>
    <property type="match status" value="1"/>
</dbReference>
<dbReference type="Proteomes" id="UP000006844">
    <property type="component" value="Chromosome"/>
</dbReference>
<comment type="subunit">
    <text evidence="3">Homodimer.</text>
</comment>
<reference evidence="10 11" key="1">
    <citation type="journal article" date="2012" name="Stand. Genomic Sci.">
        <title>Complete genome sequence of Terriglobus saanensis type strain SP1PR4(T), an Acidobacteria from tundra soil.</title>
        <authorList>
            <person name="Rawat S.R."/>
            <person name="Mannisto M.K."/>
            <person name="Starovoytov V."/>
            <person name="Goodwin L."/>
            <person name="Nolan M."/>
            <person name="Hauser L."/>
            <person name="Land M."/>
            <person name="Davenport K.W."/>
            <person name="Woyke T."/>
            <person name="Haggblom M.M."/>
        </authorList>
    </citation>
    <scope>NUCLEOTIDE SEQUENCE</scope>
    <source>
        <strain evidence="11">ATCC BAA-1853 / DSM 23119 / SP1PR4</strain>
    </source>
</reference>
<dbReference type="SUPFAM" id="SSF55031">
    <property type="entry name" value="Bacterial exopeptidase dimerisation domain"/>
    <property type="match status" value="1"/>
</dbReference>
<accession>E8UY00</accession>
<feature type="binding site" evidence="7">
    <location>
        <position position="76"/>
    </location>
    <ligand>
        <name>Zn(2+)</name>
        <dbReference type="ChEBI" id="CHEBI:29105"/>
        <label>1</label>
    </ligand>
</feature>
<dbReference type="CDD" id="cd03884">
    <property type="entry name" value="M20_bAS"/>
    <property type="match status" value="1"/>
</dbReference>
<dbReference type="InterPro" id="IPR010158">
    <property type="entry name" value="Amidase_Cbmase"/>
</dbReference>
<dbReference type="InterPro" id="IPR002933">
    <property type="entry name" value="Peptidase_M20"/>
</dbReference>
<dbReference type="STRING" id="401053.AciPR4_3480"/>
<dbReference type="RefSeq" id="WP_013569964.1">
    <property type="nucleotide sequence ID" value="NC_014963.1"/>
</dbReference>
<feature type="binding site" evidence="7">
    <location>
        <position position="370"/>
    </location>
    <ligand>
        <name>Zn(2+)</name>
        <dbReference type="ChEBI" id="CHEBI:29105"/>
        <label>2</label>
    </ligand>
</feature>
<keyword evidence="6" id="KW-0464">Manganese</keyword>
<feature type="binding site" evidence="7">
    <location>
        <position position="87"/>
    </location>
    <ligand>
        <name>Zn(2+)</name>
        <dbReference type="ChEBI" id="CHEBI:29105"/>
        <label>1</label>
    </ligand>
</feature>
<feature type="binding site" evidence="7">
    <location>
        <position position="87"/>
    </location>
    <ligand>
        <name>Zn(2+)</name>
        <dbReference type="ChEBI" id="CHEBI:29105"/>
        <label>2</label>
    </ligand>
</feature>
<organism evidence="10 11">
    <name type="scientific">Terriglobus saanensis (strain ATCC BAA-1853 / DSM 23119 / SP1PR4)</name>
    <dbReference type="NCBI Taxonomy" id="401053"/>
    <lineage>
        <taxon>Bacteria</taxon>
        <taxon>Pseudomonadati</taxon>
        <taxon>Acidobacteriota</taxon>
        <taxon>Terriglobia</taxon>
        <taxon>Terriglobales</taxon>
        <taxon>Acidobacteriaceae</taxon>
        <taxon>Terriglobus</taxon>
    </lineage>
</organism>
<dbReference type="GO" id="GO:0046872">
    <property type="term" value="F:metal ion binding"/>
    <property type="evidence" value="ECO:0007669"/>
    <property type="project" value="UniProtKB-KW"/>
</dbReference>
<dbReference type="PANTHER" id="PTHR32494:SF19">
    <property type="entry name" value="ALLANTOATE DEIMINASE-RELATED"/>
    <property type="match status" value="1"/>
</dbReference>
<evidence type="ECO:0000256" key="4">
    <source>
        <dbReference type="ARBA" id="ARBA00022723"/>
    </source>
</evidence>
<evidence type="ECO:0000259" key="9">
    <source>
        <dbReference type="Pfam" id="PF07687"/>
    </source>
</evidence>
<dbReference type="Pfam" id="PF07687">
    <property type="entry name" value="M20_dimer"/>
    <property type="match status" value="1"/>
</dbReference>
<feature type="binding site" evidence="8">
    <location>
        <position position="266"/>
    </location>
    <ligand>
        <name>allantoate</name>
        <dbReference type="ChEBI" id="CHEBI:17536"/>
    </ligand>
</feature>
<dbReference type="NCBIfam" id="TIGR01879">
    <property type="entry name" value="hydantase"/>
    <property type="match status" value="1"/>
</dbReference>
<keyword evidence="7" id="KW-0862">Zinc</keyword>
<name>E8UY00_TERSS</name>
<evidence type="ECO:0000256" key="8">
    <source>
        <dbReference type="PIRSR" id="PIRSR001235-2"/>
    </source>
</evidence>
<dbReference type="HOGENOM" id="CLU_024588_6_1_0"/>
<evidence type="ECO:0000256" key="1">
    <source>
        <dbReference type="ARBA" id="ARBA00001936"/>
    </source>
</evidence>
<dbReference type="InterPro" id="IPR036264">
    <property type="entry name" value="Bact_exopeptidase_dim_dom"/>
</dbReference>
<protein>
    <submittedName>
        <fullName evidence="10">Amidase, hydantoinase/carbamoylase family</fullName>
        <ecNumber evidence="10">3.5.3.9</ecNumber>
    </submittedName>
</protein>
<feature type="binding site" evidence="7">
    <location>
        <position position="120"/>
    </location>
    <ligand>
        <name>Zn(2+)</name>
        <dbReference type="ChEBI" id="CHEBI:29105"/>
        <label>2</label>
    </ligand>
</feature>
<dbReference type="EMBL" id="CP002467">
    <property type="protein sequence ID" value="ADV84234.1"/>
    <property type="molecule type" value="Genomic_DNA"/>
</dbReference>
<dbReference type="PANTHER" id="PTHR32494">
    <property type="entry name" value="ALLANTOATE DEIMINASE-RELATED"/>
    <property type="match status" value="1"/>
</dbReference>
<dbReference type="PIRSF" id="PIRSF001235">
    <property type="entry name" value="Amidase_carbamoylase"/>
    <property type="match status" value="1"/>
</dbReference>
<dbReference type="NCBIfam" id="NF006775">
    <property type="entry name" value="PRK09290.2-5"/>
    <property type="match status" value="1"/>
</dbReference>
<dbReference type="EC" id="3.5.3.9" evidence="10"/>
<sequence length="402" mass="41849">MSADAQRVMERCSALASVTDVAGETTRTFLSPAMARANAVVGEWMQAAGMSIRMDAAGNLRGHRGEAAKTLVMASHLDTVPNAGAYDGILGVVMAIEVAEAMRETALPFSIEVIGFSEEEGVRFGVPFIGSRALVGTCDDVLLATKDADGVTVREAIAAYGLSCDALPEAMLQDAFAYLEFHIEQGPVLEAEGCALGVVEAIAGQSRYVLTFTGKANHAGTTPMKLRQDAMSAAAEWIVAAEALAQEKGGLVATVGSVSTIPGAGNVIAGEVRVTLDVRSAKDKVRREAVSALLAKAEACGLGRGVRVETKLRMDQTAVAMDASLTATLTKAVGDDARRMISGAGHDAMIVAPHIPSAMLFLRSPGGLSHHPDESVLMDDVQAGLDAGVRFVELLAVKENNA</sequence>
<dbReference type="AlphaFoldDB" id="E8UY00"/>
<evidence type="ECO:0000256" key="6">
    <source>
        <dbReference type="ARBA" id="ARBA00023211"/>
    </source>
</evidence>
<keyword evidence="11" id="KW-1185">Reference proteome</keyword>
<dbReference type="SUPFAM" id="SSF53187">
    <property type="entry name" value="Zn-dependent exopeptidases"/>
    <property type="match status" value="1"/>
</dbReference>
<comment type="cofactor">
    <cofactor evidence="1">
        <name>Mn(2+)</name>
        <dbReference type="ChEBI" id="CHEBI:29035"/>
    </cofactor>
</comment>
<feature type="binding site" evidence="8">
    <location>
        <position position="207"/>
    </location>
    <ligand>
        <name>allantoate</name>
        <dbReference type="ChEBI" id="CHEBI:17536"/>
    </ligand>
</feature>
<keyword evidence="4 7" id="KW-0479">Metal-binding</keyword>
<dbReference type="Gene3D" id="3.40.630.10">
    <property type="entry name" value="Zn peptidases"/>
    <property type="match status" value="1"/>
</dbReference>
<dbReference type="KEGG" id="tsa:AciPR4_3480"/>
<evidence type="ECO:0000256" key="3">
    <source>
        <dbReference type="ARBA" id="ARBA00011738"/>
    </source>
</evidence>
<feature type="binding site" evidence="8">
    <location>
        <position position="279"/>
    </location>
    <ligand>
        <name>allantoate</name>
        <dbReference type="ChEBI" id="CHEBI:17536"/>
    </ligand>
</feature>
<evidence type="ECO:0000256" key="5">
    <source>
        <dbReference type="ARBA" id="ARBA00022801"/>
    </source>
</evidence>
<dbReference type="eggNOG" id="COG0624">
    <property type="taxonomic scope" value="Bacteria"/>
</dbReference>
<evidence type="ECO:0000313" key="11">
    <source>
        <dbReference type="Proteomes" id="UP000006844"/>
    </source>
</evidence>
<keyword evidence="5 10" id="KW-0378">Hydrolase</keyword>
<evidence type="ECO:0000313" key="10">
    <source>
        <dbReference type="EMBL" id="ADV84234.1"/>
    </source>
</evidence>
<feature type="domain" description="Peptidase M20 dimerisation" evidence="9">
    <location>
        <begin position="204"/>
        <end position="295"/>
    </location>
</feature>
<comment type="similarity">
    <text evidence="2">Belongs to the peptidase M20 family.</text>
</comment>
<evidence type="ECO:0000256" key="7">
    <source>
        <dbReference type="PIRSR" id="PIRSR001235-1"/>
    </source>
</evidence>
<dbReference type="InterPro" id="IPR011650">
    <property type="entry name" value="Peptidase_M20_dimer"/>
</dbReference>
<dbReference type="GO" id="GO:0047652">
    <property type="term" value="F:allantoate deiminase activity"/>
    <property type="evidence" value="ECO:0007669"/>
    <property type="project" value="UniProtKB-EC"/>
</dbReference>
<evidence type="ECO:0000256" key="2">
    <source>
        <dbReference type="ARBA" id="ARBA00006153"/>
    </source>
</evidence>